<evidence type="ECO:0000256" key="4">
    <source>
        <dbReference type="ARBA" id="ARBA00022692"/>
    </source>
</evidence>
<name>A0A1D7U1E6_9HYPH</name>
<proteinExistence type="inferred from homology"/>
<evidence type="ECO:0000256" key="1">
    <source>
        <dbReference type="ARBA" id="ARBA00004651"/>
    </source>
</evidence>
<dbReference type="SUPFAM" id="SSF161098">
    <property type="entry name" value="MetI-like"/>
    <property type="match status" value="1"/>
</dbReference>
<accession>A0A1D7U1E6</accession>
<evidence type="ECO:0000256" key="2">
    <source>
        <dbReference type="ARBA" id="ARBA00022448"/>
    </source>
</evidence>
<organism evidence="9 10">
    <name type="scientific">Bosea vaviloviae</name>
    <dbReference type="NCBI Taxonomy" id="1526658"/>
    <lineage>
        <taxon>Bacteria</taxon>
        <taxon>Pseudomonadati</taxon>
        <taxon>Pseudomonadota</taxon>
        <taxon>Alphaproteobacteria</taxon>
        <taxon>Hyphomicrobiales</taxon>
        <taxon>Boseaceae</taxon>
        <taxon>Bosea</taxon>
    </lineage>
</organism>
<dbReference type="GO" id="GO:0055085">
    <property type="term" value="P:transmembrane transport"/>
    <property type="evidence" value="ECO:0007669"/>
    <property type="project" value="InterPro"/>
</dbReference>
<sequence length="306" mass="32805">MLPFILRRLATAIPTLFVVVTLSFFLMRVAPGGPFDLERPLEAKVMENLRRIYQLDQPLVQQYLTYLGALLRGDFGPSFYFRDFSIGELFAQGLPVSMRLGASALALALLIGGPLGALAAFRQNGNADHAVMGFAAAGITIPNFVVAPVLQIVFGLTLAWLPVGGWNGGALRNIILPVVTLALPQIAVIARMTRAAMIETLRANHIRTLRAQGLDGSTVALHALRASALPVVSYLGPAAAALLTGSVVVETIFGIPGIGRYFVEGALNRDYTLVMGTVVVIAVFVLVFNLAVDLLYALLDPRVRLD</sequence>
<dbReference type="GO" id="GO:0005886">
    <property type="term" value="C:plasma membrane"/>
    <property type="evidence" value="ECO:0007669"/>
    <property type="project" value="UniProtKB-SubCell"/>
</dbReference>
<dbReference type="PANTHER" id="PTHR43163:SF7">
    <property type="entry name" value="DIPEPTIDE-TRANSPORT INTEGRAL MEMBRANE PROTEIN ABC TRANSPORTER DPPB-RELATED"/>
    <property type="match status" value="1"/>
</dbReference>
<dbReference type="Pfam" id="PF00528">
    <property type="entry name" value="BPD_transp_1"/>
    <property type="match status" value="1"/>
</dbReference>
<dbReference type="CDD" id="cd06261">
    <property type="entry name" value="TM_PBP2"/>
    <property type="match status" value="1"/>
</dbReference>
<keyword evidence="5 7" id="KW-1133">Transmembrane helix</keyword>
<gene>
    <name evidence="9" type="ORF">BHK69_12550</name>
</gene>
<comment type="subcellular location">
    <subcellularLocation>
        <location evidence="1 7">Cell membrane</location>
        <topology evidence="1 7">Multi-pass membrane protein</topology>
    </subcellularLocation>
</comment>
<evidence type="ECO:0000259" key="8">
    <source>
        <dbReference type="PROSITE" id="PS50928"/>
    </source>
</evidence>
<feature type="transmembrane region" description="Helical" evidence="7">
    <location>
        <begin position="273"/>
        <end position="299"/>
    </location>
</feature>
<dbReference type="STRING" id="1526658.BHK69_12550"/>
<feature type="transmembrane region" description="Helical" evidence="7">
    <location>
        <begin position="133"/>
        <end position="154"/>
    </location>
</feature>
<dbReference type="Proteomes" id="UP000094969">
    <property type="component" value="Chromosome"/>
</dbReference>
<keyword evidence="3" id="KW-1003">Cell membrane</keyword>
<dbReference type="RefSeq" id="WP_069690398.1">
    <property type="nucleotide sequence ID" value="NZ_CP017147.1"/>
</dbReference>
<protein>
    <submittedName>
        <fullName evidence="9">ABC transporter</fullName>
    </submittedName>
</protein>
<dbReference type="KEGG" id="bvv:BHK69_12550"/>
<dbReference type="EMBL" id="CP017147">
    <property type="protein sequence ID" value="AOO81184.1"/>
    <property type="molecule type" value="Genomic_DNA"/>
</dbReference>
<evidence type="ECO:0000256" key="6">
    <source>
        <dbReference type="ARBA" id="ARBA00023136"/>
    </source>
</evidence>
<reference evidence="9 10" key="1">
    <citation type="journal article" date="2015" name="Antonie Van Leeuwenhoek">
        <title>Bosea vaviloviae sp. nov., a new species of slow-growing rhizobia isolated from nodules of the relict species Vavilovia formosa (Stev.) Fed.</title>
        <authorList>
            <person name="Safronova V.I."/>
            <person name="Kuznetsova I.G."/>
            <person name="Sazanova A.L."/>
            <person name="Kimeklis A.K."/>
            <person name="Belimov A.A."/>
            <person name="Andronov E.E."/>
            <person name="Pinaev A.G."/>
            <person name="Chizhevskaya E.P."/>
            <person name="Pukhaev A.R."/>
            <person name="Popov K.P."/>
            <person name="Willems A."/>
            <person name="Tikhonovich I.A."/>
        </authorList>
    </citation>
    <scope>NUCLEOTIDE SEQUENCE [LARGE SCALE GENOMIC DNA]</scope>
    <source>
        <strain evidence="9 10">Vaf18</strain>
    </source>
</reference>
<keyword evidence="4 7" id="KW-0812">Transmembrane</keyword>
<evidence type="ECO:0000256" key="5">
    <source>
        <dbReference type="ARBA" id="ARBA00022989"/>
    </source>
</evidence>
<dbReference type="Gene3D" id="1.10.3720.10">
    <property type="entry name" value="MetI-like"/>
    <property type="match status" value="1"/>
</dbReference>
<evidence type="ECO:0000256" key="7">
    <source>
        <dbReference type="RuleBase" id="RU363032"/>
    </source>
</evidence>
<dbReference type="OrthoDB" id="9805855at2"/>
<dbReference type="AlphaFoldDB" id="A0A1D7U1E6"/>
<comment type="similarity">
    <text evidence="7">Belongs to the binding-protein-dependent transport system permease family.</text>
</comment>
<keyword evidence="10" id="KW-1185">Reference proteome</keyword>
<evidence type="ECO:0000313" key="10">
    <source>
        <dbReference type="Proteomes" id="UP000094969"/>
    </source>
</evidence>
<dbReference type="InterPro" id="IPR035906">
    <property type="entry name" value="MetI-like_sf"/>
</dbReference>
<feature type="transmembrane region" description="Helical" evidence="7">
    <location>
        <begin position="12"/>
        <end position="30"/>
    </location>
</feature>
<keyword evidence="2 7" id="KW-0813">Transport</keyword>
<feature type="transmembrane region" description="Helical" evidence="7">
    <location>
        <begin position="231"/>
        <end position="253"/>
    </location>
</feature>
<feature type="transmembrane region" description="Helical" evidence="7">
    <location>
        <begin position="174"/>
        <end position="192"/>
    </location>
</feature>
<dbReference type="PANTHER" id="PTHR43163">
    <property type="entry name" value="DIPEPTIDE TRANSPORT SYSTEM PERMEASE PROTEIN DPPB-RELATED"/>
    <property type="match status" value="1"/>
</dbReference>
<dbReference type="Pfam" id="PF19300">
    <property type="entry name" value="BPD_transp_1_N"/>
    <property type="match status" value="1"/>
</dbReference>
<dbReference type="InterPro" id="IPR000515">
    <property type="entry name" value="MetI-like"/>
</dbReference>
<dbReference type="PROSITE" id="PS50928">
    <property type="entry name" value="ABC_TM1"/>
    <property type="match status" value="1"/>
</dbReference>
<evidence type="ECO:0000313" key="9">
    <source>
        <dbReference type="EMBL" id="AOO81184.1"/>
    </source>
</evidence>
<evidence type="ECO:0000256" key="3">
    <source>
        <dbReference type="ARBA" id="ARBA00022475"/>
    </source>
</evidence>
<feature type="transmembrane region" description="Helical" evidence="7">
    <location>
        <begin position="100"/>
        <end position="121"/>
    </location>
</feature>
<keyword evidence="6 7" id="KW-0472">Membrane</keyword>
<feature type="domain" description="ABC transmembrane type-1" evidence="8">
    <location>
        <begin position="94"/>
        <end position="296"/>
    </location>
</feature>
<dbReference type="InterPro" id="IPR045621">
    <property type="entry name" value="BPD_transp_1_N"/>
</dbReference>